<dbReference type="EMBL" id="CP033433">
    <property type="protein sequence ID" value="AYQ75792.1"/>
    <property type="molecule type" value="Genomic_DNA"/>
</dbReference>
<dbReference type="PANTHER" id="PTHR43744">
    <property type="entry name" value="ABC TRANSPORTER PERMEASE PROTEIN MG189-RELATED-RELATED"/>
    <property type="match status" value="1"/>
</dbReference>
<keyword evidence="5 7" id="KW-1133">Transmembrane helix</keyword>
<dbReference type="Gene3D" id="1.10.3720.10">
    <property type="entry name" value="MetI-like"/>
    <property type="match status" value="1"/>
</dbReference>
<evidence type="ECO:0000256" key="4">
    <source>
        <dbReference type="ARBA" id="ARBA00022692"/>
    </source>
</evidence>
<reference evidence="9 10" key="1">
    <citation type="submission" date="2018-10" db="EMBL/GenBank/DDBJ databases">
        <title>Genome Sequence of Cohnella sp.</title>
        <authorList>
            <person name="Srinivasan S."/>
            <person name="Kim M.K."/>
        </authorList>
    </citation>
    <scope>NUCLEOTIDE SEQUENCE [LARGE SCALE GENOMIC DNA]</scope>
    <source>
        <strain evidence="9 10">18JY8-7</strain>
    </source>
</reference>
<feature type="transmembrane region" description="Helical" evidence="7">
    <location>
        <begin position="123"/>
        <end position="143"/>
    </location>
</feature>
<sequence length="279" mass="31016">MVVLVLVSVICIYPLWNILAVSLSDGIYAAASKVYLIPKGLNVETYKYVLHNPRLGVSQGLWNSFAYTVVGTLVAVILTFLTAYPLSKKRLVGRKTIMLIFVFTFVFEAGIIPNFIVYKSLGLVNSFWVMIIPNAINTFLLIIMRSFLDALPEELEESAYIDGANDLQTMWKIYFPLARPAIATVCVFYSVAIWNQYLVPAIYLQKQSLKPITVVLYNLIVSGSKDGTSLESIKVHGVQLLPQNLQAAAIFLSVAPILIVYPFAQKYFTKGMLIGSVKG</sequence>
<dbReference type="InterPro" id="IPR035906">
    <property type="entry name" value="MetI-like_sf"/>
</dbReference>
<gene>
    <name evidence="9" type="ORF">EAV92_22700</name>
</gene>
<keyword evidence="3" id="KW-1003">Cell membrane</keyword>
<dbReference type="PROSITE" id="PS50928">
    <property type="entry name" value="ABC_TM1"/>
    <property type="match status" value="1"/>
</dbReference>
<name>A0A3G3K5S7_9BACL</name>
<keyword evidence="4 7" id="KW-0812">Transmembrane</keyword>
<comment type="subcellular location">
    <subcellularLocation>
        <location evidence="1 7">Cell membrane</location>
        <topology evidence="1 7">Multi-pass membrane protein</topology>
    </subcellularLocation>
</comment>
<dbReference type="PANTHER" id="PTHR43744:SF9">
    <property type="entry name" value="POLYGALACTURONAN_RHAMNOGALACTURONAN TRANSPORT SYSTEM PERMEASE PROTEIN YTCP"/>
    <property type="match status" value="1"/>
</dbReference>
<evidence type="ECO:0000313" key="9">
    <source>
        <dbReference type="EMBL" id="AYQ75792.1"/>
    </source>
</evidence>
<evidence type="ECO:0000256" key="6">
    <source>
        <dbReference type="ARBA" id="ARBA00023136"/>
    </source>
</evidence>
<accession>A0A3G3K5S7</accession>
<evidence type="ECO:0000256" key="5">
    <source>
        <dbReference type="ARBA" id="ARBA00022989"/>
    </source>
</evidence>
<feature type="domain" description="ABC transmembrane type-1" evidence="8">
    <location>
        <begin position="61"/>
        <end position="264"/>
    </location>
</feature>
<protein>
    <submittedName>
        <fullName evidence="9">Carbohydrate ABC transporter permease</fullName>
    </submittedName>
</protein>
<dbReference type="InterPro" id="IPR000515">
    <property type="entry name" value="MetI-like"/>
</dbReference>
<evidence type="ECO:0000256" key="2">
    <source>
        <dbReference type="ARBA" id="ARBA00022448"/>
    </source>
</evidence>
<keyword evidence="10" id="KW-1185">Reference proteome</keyword>
<dbReference type="KEGG" id="coh:EAV92_22700"/>
<dbReference type="AlphaFoldDB" id="A0A3G3K5S7"/>
<evidence type="ECO:0000313" key="10">
    <source>
        <dbReference type="Proteomes" id="UP000269097"/>
    </source>
</evidence>
<dbReference type="SUPFAM" id="SSF161098">
    <property type="entry name" value="MetI-like"/>
    <property type="match status" value="1"/>
</dbReference>
<feature type="transmembrane region" description="Helical" evidence="7">
    <location>
        <begin position="245"/>
        <end position="264"/>
    </location>
</feature>
<feature type="transmembrane region" description="Helical" evidence="7">
    <location>
        <begin position="177"/>
        <end position="197"/>
    </location>
</feature>
<dbReference type="Proteomes" id="UP000269097">
    <property type="component" value="Chromosome"/>
</dbReference>
<dbReference type="CDD" id="cd06261">
    <property type="entry name" value="TM_PBP2"/>
    <property type="match status" value="1"/>
</dbReference>
<evidence type="ECO:0000256" key="7">
    <source>
        <dbReference type="RuleBase" id="RU363032"/>
    </source>
</evidence>
<keyword evidence="2 7" id="KW-0813">Transport</keyword>
<evidence type="ECO:0000256" key="1">
    <source>
        <dbReference type="ARBA" id="ARBA00004651"/>
    </source>
</evidence>
<organism evidence="9 10">
    <name type="scientific">Cohnella candidum</name>
    <dbReference type="NCBI Taxonomy" id="2674991"/>
    <lineage>
        <taxon>Bacteria</taxon>
        <taxon>Bacillati</taxon>
        <taxon>Bacillota</taxon>
        <taxon>Bacilli</taxon>
        <taxon>Bacillales</taxon>
        <taxon>Paenibacillaceae</taxon>
        <taxon>Cohnella</taxon>
    </lineage>
</organism>
<comment type="similarity">
    <text evidence="7">Belongs to the binding-protein-dependent transport system permease family.</text>
</comment>
<keyword evidence="6 7" id="KW-0472">Membrane</keyword>
<dbReference type="GO" id="GO:0005886">
    <property type="term" value="C:plasma membrane"/>
    <property type="evidence" value="ECO:0007669"/>
    <property type="project" value="UniProtKB-SubCell"/>
</dbReference>
<evidence type="ECO:0000259" key="8">
    <source>
        <dbReference type="PROSITE" id="PS50928"/>
    </source>
</evidence>
<dbReference type="GO" id="GO:0055085">
    <property type="term" value="P:transmembrane transport"/>
    <property type="evidence" value="ECO:0007669"/>
    <property type="project" value="InterPro"/>
</dbReference>
<feature type="transmembrane region" description="Helical" evidence="7">
    <location>
        <begin position="65"/>
        <end position="84"/>
    </location>
</feature>
<evidence type="ECO:0000256" key="3">
    <source>
        <dbReference type="ARBA" id="ARBA00022475"/>
    </source>
</evidence>
<feature type="transmembrane region" description="Helical" evidence="7">
    <location>
        <begin position="96"/>
        <end position="117"/>
    </location>
</feature>
<proteinExistence type="inferred from homology"/>
<dbReference type="Pfam" id="PF00528">
    <property type="entry name" value="BPD_transp_1"/>
    <property type="match status" value="1"/>
</dbReference>